<protein>
    <submittedName>
        <fullName evidence="1">Uncharacterized protein</fullName>
    </submittedName>
</protein>
<sequence length="57" mass="6211">MLVLLSEDRFAKSDSFGPSSSWPGPAGYQQRGAAGCCVPGHTYYTPYDKITIFKPNP</sequence>
<name>A0ABY7FGU8_MYAAR</name>
<keyword evidence="2" id="KW-1185">Reference proteome</keyword>
<proteinExistence type="predicted"/>
<gene>
    <name evidence="1" type="ORF">MAR_001781</name>
</gene>
<dbReference type="EMBL" id="CP111022">
    <property type="protein sequence ID" value="WAR19943.1"/>
    <property type="molecule type" value="Genomic_DNA"/>
</dbReference>
<accession>A0ABY7FGU8</accession>
<reference evidence="1" key="1">
    <citation type="submission" date="2022-11" db="EMBL/GenBank/DDBJ databases">
        <title>Centuries of genome instability and evolution in soft-shell clam transmissible cancer (bioRxiv).</title>
        <authorList>
            <person name="Hart S.F.M."/>
            <person name="Yonemitsu M.A."/>
            <person name="Giersch R.M."/>
            <person name="Beal B.F."/>
            <person name="Arriagada G."/>
            <person name="Davis B.W."/>
            <person name="Ostrander E.A."/>
            <person name="Goff S.P."/>
            <person name="Metzger M.J."/>
        </authorList>
    </citation>
    <scope>NUCLEOTIDE SEQUENCE</scope>
    <source>
        <strain evidence="1">MELC-2E11</strain>
        <tissue evidence="1">Siphon/mantle</tissue>
    </source>
</reference>
<organism evidence="1 2">
    <name type="scientific">Mya arenaria</name>
    <name type="common">Soft-shell clam</name>
    <dbReference type="NCBI Taxonomy" id="6604"/>
    <lineage>
        <taxon>Eukaryota</taxon>
        <taxon>Metazoa</taxon>
        <taxon>Spiralia</taxon>
        <taxon>Lophotrochozoa</taxon>
        <taxon>Mollusca</taxon>
        <taxon>Bivalvia</taxon>
        <taxon>Autobranchia</taxon>
        <taxon>Heteroconchia</taxon>
        <taxon>Euheterodonta</taxon>
        <taxon>Imparidentia</taxon>
        <taxon>Neoheterodontei</taxon>
        <taxon>Myida</taxon>
        <taxon>Myoidea</taxon>
        <taxon>Myidae</taxon>
        <taxon>Mya</taxon>
    </lineage>
</organism>
<dbReference type="Proteomes" id="UP001164746">
    <property type="component" value="Chromosome 11"/>
</dbReference>
<evidence type="ECO:0000313" key="1">
    <source>
        <dbReference type="EMBL" id="WAR19943.1"/>
    </source>
</evidence>
<evidence type="ECO:0000313" key="2">
    <source>
        <dbReference type="Proteomes" id="UP001164746"/>
    </source>
</evidence>